<dbReference type="AlphaFoldDB" id="A0AB34PLA1"/>
<feature type="coiled-coil region" evidence="1">
    <location>
        <begin position="193"/>
        <end position="227"/>
    </location>
</feature>
<dbReference type="EMBL" id="AJIX01000040">
    <property type="protein sequence ID" value="KGR05151.1"/>
    <property type="molecule type" value="Genomic_DNA"/>
</dbReference>
<gene>
    <name evidence="2" type="ORF">MG3_05146</name>
</gene>
<dbReference type="PANTHER" id="PTHR31749">
    <property type="entry name" value="KINETOCHORE-ASSOCIATED PROTEIN NSL1 HOMOLOG"/>
    <property type="match status" value="1"/>
</dbReference>
<protein>
    <submittedName>
        <fullName evidence="2">Kinetochor protein Mis14/NSL1</fullName>
    </submittedName>
</protein>
<reference evidence="2 3" key="1">
    <citation type="submission" date="2013-12" db="EMBL/GenBank/DDBJ databases">
        <title>The Genome Sequence of Candida albicans P78048.</title>
        <authorList>
            <consortium name="The Broad Institute Genome Sequencing Platform"/>
            <consortium name="The Broad Institute Genome Sequencing Center for Infectious Disease"/>
            <person name="Cuomo C."/>
            <person name="Bennett R."/>
            <person name="Hirakawa M."/>
            <person name="Noverr M."/>
            <person name="Mitchell A."/>
            <person name="Young S.K."/>
            <person name="Zeng Q."/>
            <person name="Gargeya S."/>
            <person name="Fitzgerald M."/>
            <person name="Abouelleil A."/>
            <person name="Alvarado L."/>
            <person name="Berlin A.M."/>
            <person name="Chapman S.B."/>
            <person name="Dewar J."/>
            <person name="Goldberg J."/>
            <person name="Griggs A."/>
            <person name="Gujja S."/>
            <person name="Hansen M."/>
            <person name="Howarth C."/>
            <person name="Imamovic A."/>
            <person name="Larimer J."/>
            <person name="McCowan C."/>
            <person name="Murphy C."/>
            <person name="Pearson M."/>
            <person name="Priest M."/>
            <person name="Roberts A."/>
            <person name="Saif S."/>
            <person name="Shea T."/>
            <person name="Sykes S."/>
            <person name="Wortman J."/>
            <person name="Nusbaum C."/>
            <person name="Birren B."/>
        </authorList>
    </citation>
    <scope>NUCLEOTIDE SEQUENCE [LARGE SCALE GENOMIC DNA]</scope>
    <source>
        <strain evidence="2 3">P78048</strain>
    </source>
</reference>
<dbReference type="Proteomes" id="UP000030161">
    <property type="component" value="Unassembled WGS sequence"/>
</dbReference>
<proteinExistence type="predicted"/>
<evidence type="ECO:0000256" key="1">
    <source>
        <dbReference type="SAM" id="Coils"/>
    </source>
</evidence>
<dbReference type="SMR" id="A0AB34PLA1"/>
<keyword evidence="1" id="KW-0175">Coiled coil</keyword>
<name>A0AB34PLA1_CANAX</name>
<dbReference type="PANTHER" id="PTHR31749:SF3">
    <property type="entry name" value="KINETOCHORE-ASSOCIATED PROTEIN NSL1 HOMOLOG"/>
    <property type="match status" value="1"/>
</dbReference>
<dbReference type="Pfam" id="PF08641">
    <property type="entry name" value="Mis14"/>
    <property type="match status" value="1"/>
</dbReference>
<dbReference type="InterPro" id="IPR013950">
    <property type="entry name" value="Mis14/Nsl1"/>
</dbReference>
<organism evidence="2 3">
    <name type="scientific">Candida albicans P78048</name>
    <dbReference type="NCBI Taxonomy" id="1094989"/>
    <lineage>
        <taxon>Eukaryota</taxon>
        <taxon>Fungi</taxon>
        <taxon>Dikarya</taxon>
        <taxon>Ascomycota</taxon>
        <taxon>Saccharomycotina</taxon>
        <taxon>Pichiomycetes</taxon>
        <taxon>Debaryomycetaceae</taxon>
        <taxon>Candida/Lodderomyces clade</taxon>
        <taxon>Candida</taxon>
    </lineage>
</organism>
<evidence type="ECO:0000313" key="3">
    <source>
        <dbReference type="Proteomes" id="UP000030161"/>
    </source>
</evidence>
<sequence>MDFQSDYEKIDLSKQDFQYVFNNILQAIMAKLNLHLPAAQNDPLKEQVSTILEEFLINTFDNSKYSILADGLDLQNVSIHDILSLKTLENVEKIDSEITIQLRKIFQEFEQETVDVTKLRRDLPKQASEMYNDIIKQTDGEVSEIINMIEQQSQEYQKVQQAHNNTDDRFEKIIESMDFSQINQNYNDHLQLLNETNKNLPSLKIEFEKYNRTVQFLEDAYQQQLKEMDG</sequence>
<dbReference type="GO" id="GO:0000444">
    <property type="term" value="C:MIS12/MIND type complex"/>
    <property type="evidence" value="ECO:0007669"/>
    <property type="project" value="TreeGrafter"/>
</dbReference>
<dbReference type="GO" id="GO:0000070">
    <property type="term" value="P:mitotic sister chromatid segregation"/>
    <property type="evidence" value="ECO:0007669"/>
    <property type="project" value="InterPro"/>
</dbReference>
<evidence type="ECO:0000313" key="2">
    <source>
        <dbReference type="EMBL" id="KGR05151.1"/>
    </source>
</evidence>
<comment type="caution">
    <text evidence="2">The sequence shown here is derived from an EMBL/GenBank/DDBJ whole genome shotgun (WGS) entry which is preliminary data.</text>
</comment>
<feature type="coiled-coil region" evidence="1">
    <location>
        <begin position="142"/>
        <end position="169"/>
    </location>
</feature>
<accession>A0AB34PLA1</accession>